<dbReference type="PANTHER" id="PTHR12117:SF0">
    <property type="entry name" value="PROLYL 3-HYDROXYLASE OGFOD1"/>
    <property type="match status" value="1"/>
</dbReference>
<dbReference type="Pfam" id="PF13640">
    <property type="entry name" value="2OG-FeII_Oxy_3"/>
    <property type="match status" value="1"/>
</dbReference>
<evidence type="ECO:0000313" key="3">
    <source>
        <dbReference type="Proteomes" id="UP001162001"/>
    </source>
</evidence>
<reference evidence="2 3" key="1">
    <citation type="submission" date="2020-04" db="EMBL/GenBank/DDBJ databases">
        <title>Advantages and limits of metagenomic assembly and binning of a giant virus.</title>
        <authorList>
            <person name="Schulz F."/>
            <person name="Andreani J."/>
            <person name="Francis R."/>
            <person name="Boudjemaa H."/>
            <person name="Bou Khalil J.Y."/>
            <person name="Lee J."/>
            <person name="La Scola B."/>
            <person name="Woyke T."/>
        </authorList>
    </citation>
    <scope>NUCLEOTIDE SEQUENCE [LARGE SCALE GENOMIC DNA]</scope>
    <source>
        <strain evidence="2 3">FV1/VV64</strain>
    </source>
</reference>
<dbReference type="EMBL" id="MT418680">
    <property type="protein sequence ID" value="QKF94846.1"/>
    <property type="molecule type" value="Genomic_DNA"/>
</dbReference>
<dbReference type="Proteomes" id="UP001162001">
    <property type="component" value="Segment"/>
</dbReference>
<keyword evidence="3" id="KW-1185">Reference proteome</keyword>
<keyword evidence="2" id="KW-0223">Dioxygenase</keyword>
<dbReference type="PANTHER" id="PTHR12117">
    <property type="entry name" value="HISTONE ACETYLTRANSFERASE COMPLEX"/>
    <property type="match status" value="1"/>
</dbReference>
<proteinExistence type="predicted"/>
<keyword evidence="2" id="KW-0560">Oxidoreductase</keyword>
<gene>
    <name evidence="2" type="ORF">Fadolivirus_1_1388</name>
</gene>
<organism evidence="2 3">
    <name type="scientific">Fadolivirus FV1/VV64</name>
    <dbReference type="NCBI Taxonomy" id="3070911"/>
    <lineage>
        <taxon>Viruses</taxon>
        <taxon>Varidnaviria</taxon>
        <taxon>Bamfordvirae</taxon>
        <taxon>Nucleocytoviricota</taxon>
        <taxon>Megaviricetes</taxon>
        <taxon>Imitervirales</taxon>
        <taxon>Mimiviridae</taxon>
        <taxon>Klosneuvirinae</taxon>
        <taxon>Fadolivirus</taxon>
        <taxon>Fadolivirus algeromassiliense</taxon>
    </lineage>
</organism>
<evidence type="ECO:0000259" key="1">
    <source>
        <dbReference type="PROSITE" id="PS51471"/>
    </source>
</evidence>
<accession>A0A7D3QWW0</accession>
<dbReference type="PROSITE" id="PS51471">
    <property type="entry name" value="FE2OG_OXY"/>
    <property type="match status" value="1"/>
</dbReference>
<dbReference type="InterPro" id="IPR051842">
    <property type="entry name" value="uS12_prolyl_hydroxylase"/>
</dbReference>
<name>A0A7D3QWW0_9VIRU</name>
<dbReference type="Gene3D" id="2.60.120.620">
    <property type="entry name" value="q2cbj1_9rhob like domain"/>
    <property type="match status" value="1"/>
</dbReference>
<dbReference type="InterPro" id="IPR044862">
    <property type="entry name" value="Pro_4_hyd_alph_FE2OG_OXY"/>
</dbReference>
<evidence type="ECO:0000313" key="2">
    <source>
        <dbReference type="EMBL" id="QKF94846.1"/>
    </source>
</evidence>
<dbReference type="GO" id="GO:0031543">
    <property type="term" value="F:peptidyl-proline dioxygenase activity"/>
    <property type="evidence" value="ECO:0007669"/>
    <property type="project" value="TreeGrafter"/>
</dbReference>
<dbReference type="InterPro" id="IPR005123">
    <property type="entry name" value="Oxoglu/Fe-dep_dioxygenase_dom"/>
</dbReference>
<feature type="domain" description="Fe2OG dioxygenase" evidence="1">
    <location>
        <begin position="165"/>
        <end position="277"/>
    </location>
</feature>
<protein>
    <submittedName>
        <fullName evidence="2">Oxoglutarate/iron-dependent dioxygenase</fullName>
    </submittedName>
</protein>
<sequence length="278" mass="32873">MIIIHKLCIYMDQYKGWQQYQIRGDVDNQLGHLHGLLRRTVPKQEGFDLQPYNDKHPNAFIVKNVVPKNLAKEVRRFLNAIPFDNTLQKLDDTTNPSKEVVVRDMNDAEKTQRAYSNKVNDHNKWTWERYHNDFWRALPLTPEAFCGSPIVRLIDLLEEKWYATKINNLDIKKYKKATWVIQRIEEGHGIDLHSDDNKWRRLAFVYYLTPGDWDYKQDGGELCVCYDDNKNNHMVINPQFNTMVVWEMVNQKGPQHFVSPVKTKTKSRIALVGFFAEY</sequence>